<comment type="caution">
    <text evidence="2">The sequence shown here is derived from an EMBL/GenBank/DDBJ whole genome shotgun (WGS) entry which is preliminary data.</text>
</comment>
<evidence type="ECO:0000256" key="1">
    <source>
        <dbReference type="SAM" id="MobiDB-lite"/>
    </source>
</evidence>
<gene>
    <name evidence="2" type="ORF">TNCV_2398361</name>
</gene>
<evidence type="ECO:0000313" key="2">
    <source>
        <dbReference type="EMBL" id="GFY18611.1"/>
    </source>
</evidence>
<organism evidence="2 3">
    <name type="scientific">Trichonephila clavipes</name>
    <name type="common">Golden silk orbweaver</name>
    <name type="synonym">Nephila clavipes</name>
    <dbReference type="NCBI Taxonomy" id="2585209"/>
    <lineage>
        <taxon>Eukaryota</taxon>
        <taxon>Metazoa</taxon>
        <taxon>Ecdysozoa</taxon>
        <taxon>Arthropoda</taxon>
        <taxon>Chelicerata</taxon>
        <taxon>Arachnida</taxon>
        <taxon>Araneae</taxon>
        <taxon>Araneomorphae</taxon>
        <taxon>Entelegynae</taxon>
        <taxon>Araneoidea</taxon>
        <taxon>Nephilidae</taxon>
        <taxon>Trichonephila</taxon>
    </lineage>
</organism>
<name>A0A8X6SSA6_TRICX</name>
<evidence type="ECO:0000313" key="3">
    <source>
        <dbReference type="Proteomes" id="UP000887159"/>
    </source>
</evidence>
<sequence>MASPLPGGSLVTSGLELMIQLHLGCGSLVVKVRNSGPECHEFEPSTGEDPPYVPLGVKRRKEEESPSKSTLPFFCKRAGAVNDGKSLRLSEKRCLANQLRFRLETTPL</sequence>
<accession>A0A8X6SSA6</accession>
<dbReference type="Proteomes" id="UP000887159">
    <property type="component" value="Unassembled WGS sequence"/>
</dbReference>
<dbReference type="AlphaFoldDB" id="A0A8X6SSA6"/>
<keyword evidence="3" id="KW-1185">Reference proteome</keyword>
<protein>
    <submittedName>
        <fullName evidence="2">Uncharacterized protein</fullName>
    </submittedName>
</protein>
<proteinExistence type="predicted"/>
<dbReference type="EMBL" id="BMAU01021349">
    <property type="protein sequence ID" value="GFY18611.1"/>
    <property type="molecule type" value="Genomic_DNA"/>
</dbReference>
<feature type="region of interest" description="Disordered" evidence="1">
    <location>
        <begin position="39"/>
        <end position="68"/>
    </location>
</feature>
<reference evidence="2" key="1">
    <citation type="submission" date="2020-08" db="EMBL/GenBank/DDBJ databases">
        <title>Multicomponent nature underlies the extraordinary mechanical properties of spider dragline silk.</title>
        <authorList>
            <person name="Kono N."/>
            <person name="Nakamura H."/>
            <person name="Mori M."/>
            <person name="Yoshida Y."/>
            <person name="Ohtoshi R."/>
            <person name="Malay A.D."/>
            <person name="Moran D.A.P."/>
            <person name="Tomita M."/>
            <person name="Numata K."/>
            <person name="Arakawa K."/>
        </authorList>
    </citation>
    <scope>NUCLEOTIDE SEQUENCE</scope>
</reference>